<dbReference type="SUPFAM" id="SSF52540">
    <property type="entry name" value="P-loop containing nucleoside triphosphate hydrolases"/>
    <property type="match status" value="1"/>
</dbReference>
<proteinExistence type="inferred from homology"/>
<dbReference type="GO" id="GO:0034040">
    <property type="term" value="F:ATPase-coupled lipid transmembrane transporter activity"/>
    <property type="evidence" value="ECO:0007669"/>
    <property type="project" value="TreeGrafter"/>
</dbReference>
<reference evidence="5 6" key="1">
    <citation type="submission" date="2008-07" db="EMBL/GenBank/DDBJ databases">
        <authorList>
            <person name="El-Sayed N."/>
            <person name="Caler E."/>
            <person name="Inman J."/>
            <person name="Amedeo P."/>
            <person name="Hass B."/>
            <person name="Wortman J."/>
        </authorList>
    </citation>
    <scope>NUCLEOTIDE SEQUENCE [LARGE SCALE GENOMIC DNA]</scope>
    <source>
        <strain evidence="6">ATCC 50983 / TXsc</strain>
    </source>
</reference>
<dbReference type="InterPro" id="IPR003593">
    <property type="entry name" value="AAA+_ATPase"/>
</dbReference>
<organism evidence="6">
    <name type="scientific">Perkinsus marinus (strain ATCC 50983 / TXsc)</name>
    <dbReference type="NCBI Taxonomy" id="423536"/>
    <lineage>
        <taxon>Eukaryota</taxon>
        <taxon>Sar</taxon>
        <taxon>Alveolata</taxon>
        <taxon>Perkinsozoa</taxon>
        <taxon>Perkinsea</taxon>
        <taxon>Perkinsida</taxon>
        <taxon>Perkinsidae</taxon>
        <taxon>Perkinsus</taxon>
    </lineage>
</organism>
<dbReference type="InterPro" id="IPR003439">
    <property type="entry name" value="ABC_transporter-like_ATP-bd"/>
</dbReference>
<dbReference type="GeneID" id="9049076"/>
<dbReference type="SMART" id="SM00382">
    <property type="entry name" value="AAA"/>
    <property type="match status" value="1"/>
</dbReference>
<dbReference type="PANTHER" id="PTHR24221">
    <property type="entry name" value="ATP-BINDING CASSETTE SUB-FAMILY B"/>
    <property type="match status" value="1"/>
</dbReference>
<dbReference type="EMBL" id="GG671811">
    <property type="protein sequence ID" value="EER18346.1"/>
    <property type="molecule type" value="Genomic_DNA"/>
</dbReference>
<evidence type="ECO:0000256" key="3">
    <source>
        <dbReference type="ARBA" id="ARBA00024363"/>
    </source>
</evidence>
<dbReference type="InterPro" id="IPR017871">
    <property type="entry name" value="ABC_transporter-like_CS"/>
</dbReference>
<evidence type="ECO:0000256" key="2">
    <source>
        <dbReference type="ARBA" id="ARBA00022840"/>
    </source>
</evidence>
<dbReference type="GO" id="GO:0005524">
    <property type="term" value="F:ATP binding"/>
    <property type="evidence" value="ECO:0007669"/>
    <property type="project" value="UniProtKB-KW"/>
</dbReference>
<dbReference type="CDD" id="cd03228">
    <property type="entry name" value="ABCC_MRP_Like"/>
    <property type="match status" value="1"/>
</dbReference>
<evidence type="ECO:0000313" key="5">
    <source>
        <dbReference type="EMBL" id="EER18346.1"/>
    </source>
</evidence>
<keyword evidence="2" id="KW-0067">ATP-binding</keyword>
<protein>
    <recommendedName>
        <fullName evidence="4">ABC transporter domain-containing protein</fullName>
    </recommendedName>
</protein>
<dbReference type="InterPro" id="IPR039421">
    <property type="entry name" value="Type_1_exporter"/>
</dbReference>
<evidence type="ECO:0000313" key="6">
    <source>
        <dbReference type="Proteomes" id="UP000007800"/>
    </source>
</evidence>
<dbReference type="Proteomes" id="UP000007800">
    <property type="component" value="Unassembled WGS sequence"/>
</dbReference>
<dbReference type="Gene3D" id="3.40.50.300">
    <property type="entry name" value="P-loop containing nucleotide triphosphate hydrolases"/>
    <property type="match status" value="1"/>
</dbReference>
<sequence length="794" mass="86376">MVSSRWTSTGFKGRWDTVYRRVVPLVALAYMLKKRMDYLRVLTDDEKEWLAAEVMRRRVALAQAMEDAKDPDTLLTALLGLARCSTDDPEVISILKVAVNRTLARVLKALEADHKHRSAAKDLYFYCTRGELVGFAKRSLVDALGHKLHLAALCQCATASRLVVHLLVSSPTVLLGMTLSTAMSAVCGWLAAESVSHRGKIMEVAMSPQDRSLRPILLMFMELARLELTQIFLCAAGEVVLDATQHEAITSLKGELYTRALLMDYKQVVSTDLDLLRRTIGSCGTVCRLLLGLPSKVTTRFSGASTTLWQIYRKSGNSRRRFLGLVLFIFGSVFFKRRVMEYLIYWRLMDTSVVDPRGGPVMLRLWRHLYSPESILQVRAFGRQELEARQFQATIRMMERRNEYDASRQALMHLPMVQLLTSCAHVSEVAAIALVTGSGSGDDAGIVGSVMTAALGQSVGGEAGTWASVSGSIDTLLDTADAVASAADDACRIVKALDTPTEGVPNGKLPSSSLELAGLEVDVRNVSFAYEQAAGSNGQRGNSANSPGLCDISFCVPPGQRVAIVGESGTGKTTLVEVLLQAIKPDKGQVFLSGKPLSSLNPQALRSTGLLGCVMQESPLTERASIREALNYGMTPMASDAELLDALARAQLQYTLGVKSLGLDGKLAELSGGERQRVELARVILTRPRLAILDEATSALDEVTQKRVMKEIFEACGTVILTCHRPSVVRMCERAIVLVRGGSVVEDGLVEELSRDPNSRLRALMAERISPQVQKATTALPLTNGFGLGQDFPG</sequence>
<keyword evidence="6" id="KW-1185">Reference proteome</keyword>
<dbReference type="PROSITE" id="PS50893">
    <property type="entry name" value="ABC_TRANSPORTER_2"/>
    <property type="match status" value="1"/>
</dbReference>
<dbReference type="PROSITE" id="PS00211">
    <property type="entry name" value="ABC_TRANSPORTER_1"/>
    <property type="match status" value="1"/>
</dbReference>
<evidence type="ECO:0000256" key="1">
    <source>
        <dbReference type="ARBA" id="ARBA00022741"/>
    </source>
</evidence>
<evidence type="ECO:0000259" key="4">
    <source>
        <dbReference type="PROSITE" id="PS50893"/>
    </source>
</evidence>
<name>C5KB20_PERM5</name>
<feature type="domain" description="ABC transporter" evidence="4">
    <location>
        <begin position="521"/>
        <end position="766"/>
    </location>
</feature>
<dbReference type="GO" id="GO:0016887">
    <property type="term" value="F:ATP hydrolysis activity"/>
    <property type="evidence" value="ECO:0007669"/>
    <property type="project" value="InterPro"/>
</dbReference>
<dbReference type="Pfam" id="PF00005">
    <property type="entry name" value="ABC_tran"/>
    <property type="match status" value="1"/>
</dbReference>
<dbReference type="AlphaFoldDB" id="C5KB20"/>
<dbReference type="InParanoid" id="C5KB20"/>
<gene>
    <name evidence="5" type="ORF">Pmar_PMAR005256</name>
</gene>
<keyword evidence="1" id="KW-0547">Nucleotide-binding</keyword>
<accession>C5KB20</accession>
<dbReference type="InterPro" id="IPR027417">
    <property type="entry name" value="P-loop_NTPase"/>
</dbReference>
<dbReference type="RefSeq" id="XP_002786550.1">
    <property type="nucleotide sequence ID" value="XM_002786504.1"/>
</dbReference>
<dbReference type="PANTHER" id="PTHR24221:SF654">
    <property type="entry name" value="ATP-BINDING CASSETTE SUB-FAMILY B MEMBER 6"/>
    <property type="match status" value="1"/>
</dbReference>
<comment type="similarity">
    <text evidence="3">Belongs to the ABC transporter superfamily. ABCB family. Heavy Metal importer (TC 3.A.1.210) subfamily.</text>
</comment>
<dbReference type="OrthoDB" id="6500128at2759"/>
<dbReference type="OMA" id="MCERAIV"/>